<feature type="domain" description="ChsH2 rubredoxin-like zinc ribbon" evidence="1">
    <location>
        <begin position="18"/>
        <end position="45"/>
    </location>
</feature>
<dbReference type="SUPFAM" id="SSF50249">
    <property type="entry name" value="Nucleic acid-binding proteins"/>
    <property type="match status" value="1"/>
</dbReference>
<gene>
    <name evidence="2" type="ORF">HFC64_05120</name>
</gene>
<dbReference type="InterPro" id="IPR022002">
    <property type="entry name" value="ChsH2_Znr"/>
</dbReference>
<protein>
    <recommendedName>
        <fullName evidence="1">ChsH2 rubredoxin-like zinc ribbon domain-containing protein</fullName>
    </recommendedName>
</protein>
<dbReference type="AlphaFoldDB" id="A0A7S9IHK6"/>
<dbReference type="PANTHER" id="PTHR34075">
    <property type="entry name" value="BLR3430 PROTEIN"/>
    <property type="match status" value="1"/>
</dbReference>
<evidence type="ECO:0000313" key="2">
    <source>
        <dbReference type="EMBL" id="QPG49291.1"/>
    </source>
</evidence>
<evidence type="ECO:0000259" key="1">
    <source>
        <dbReference type="Pfam" id="PF12172"/>
    </source>
</evidence>
<dbReference type="InterPro" id="IPR052513">
    <property type="entry name" value="Thioester_dehydratase-like"/>
</dbReference>
<evidence type="ECO:0000313" key="3">
    <source>
        <dbReference type="Proteomes" id="UP000594632"/>
    </source>
</evidence>
<dbReference type="InterPro" id="IPR012340">
    <property type="entry name" value="NA-bd_OB-fold"/>
</dbReference>
<reference evidence="2 3" key="1">
    <citation type="journal article" date="2020" name="Nat. Commun.">
        <title>The structures of two archaeal type IV pili illuminate evolutionary relationships.</title>
        <authorList>
            <person name="Wang F."/>
            <person name="Baquero D.P."/>
            <person name="Su Z."/>
            <person name="Beltran L.C."/>
            <person name="Prangishvili D."/>
            <person name="Krupovic M."/>
            <person name="Egelman E.H."/>
        </authorList>
    </citation>
    <scope>NUCLEOTIDE SEQUENCE [LARGE SCALE GENOMIC DNA]</scope>
    <source>
        <strain evidence="2 3">POZ149</strain>
    </source>
</reference>
<organism evidence="2 3">
    <name type="scientific">Saccharolobus solfataricus</name>
    <name type="common">Sulfolobus solfataricus</name>
    <dbReference type="NCBI Taxonomy" id="2287"/>
    <lineage>
        <taxon>Archaea</taxon>
        <taxon>Thermoproteota</taxon>
        <taxon>Thermoprotei</taxon>
        <taxon>Sulfolobales</taxon>
        <taxon>Sulfolobaceae</taxon>
        <taxon>Saccharolobus</taxon>
    </lineage>
</organism>
<dbReference type="PANTHER" id="PTHR34075:SF5">
    <property type="entry name" value="BLR3430 PROTEIN"/>
    <property type="match status" value="1"/>
</dbReference>
<name>A0A7S9IHK6_SACSO</name>
<dbReference type="Proteomes" id="UP000594632">
    <property type="component" value="Chromosome"/>
</dbReference>
<dbReference type="Pfam" id="PF12172">
    <property type="entry name" value="zf-ChsH2"/>
    <property type="match status" value="1"/>
</dbReference>
<accession>A0A7S9IHK6</accession>
<proteinExistence type="predicted"/>
<dbReference type="Gene3D" id="6.10.30.10">
    <property type="match status" value="1"/>
</dbReference>
<sequence length="122" mass="14369">MNLNEIIQTYYEYFNKEKLPYIKCTKCGHVFYYPRAICPKCLSKKLLIMESKGEGEIYSETKFVNEKGQVTIVGLIKLEEGFMIYANILTNRLEDVSMNKKVKVKFKEVIKEQKFPFFTIIS</sequence>
<dbReference type="EMBL" id="CP050869">
    <property type="protein sequence ID" value="QPG49291.1"/>
    <property type="molecule type" value="Genomic_DNA"/>
</dbReference>